<dbReference type="OrthoDB" id="6437112at2759"/>
<evidence type="ECO:0000313" key="2">
    <source>
        <dbReference type="EMBL" id="GFQ99725.1"/>
    </source>
</evidence>
<organism evidence="2 3">
    <name type="scientific">Trichonephila clavata</name>
    <name type="common">Joro spider</name>
    <name type="synonym">Nephila clavata</name>
    <dbReference type="NCBI Taxonomy" id="2740835"/>
    <lineage>
        <taxon>Eukaryota</taxon>
        <taxon>Metazoa</taxon>
        <taxon>Ecdysozoa</taxon>
        <taxon>Arthropoda</taxon>
        <taxon>Chelicerata</taxon>
        <taxon>Arachnida</taxon>
        <taxon>Araneae</taxon>
        <taxon>Araneomorphae</taxon>
        <taxon>Entelegynae</taxon>
        <taxon>Araneoidea</taxon>
        <taxon>Nephilidae</taxon>
        <taxon>Trichonephila</taxon>
    </lineage>
</organism>
<keyword evidence="1" id="KW-0472">Membrane</keyword>
<comment type="caution">
    <text evidence="2">The sequence shown here is derived from an EMBL/GenBank/DDBJ whole genome shotgun (WGS) entry which is preliminary data.</text>
</comment>
<keyword evidence="3" id="KW-1185">Reference proteome</keyword>
<reference evidence="2" key="1">
    <citation type="submission" date="2020-07" db="EMBL/GenBank/DDBJ databases">
        <title>Multicomponent nature underlies the extraordinary mechanical properties of spider dragline silk.</title>
        <authorList>
            <person name="Kono N."/>
            <person name="Nakamura H."/>
            <person name="Mori M."/>
            <person name="Yoshida Y."/>
            <person name="Ohtoshi R."/>
            <person name="Malay A.D."/>
            <person name="Moran D.A.P."/>
            <person name="Tomita M."/>
            <person name="Numata K."/>
            <person name="Arakawa K."/>
        </authorList>
    </citation>
    <scope>NUCLEOTIDE SEQUENCE</scope>
</reference>
<sequence length="366" mass="43270">MIHRQKLSALGFETLDCLPYLLDFSPTDYPFFKHLDYFLQEKCFRNPRDAVMAFRFIELPEDSDIFETIDSADLTHVQDESFLNRFFRKLKRVRDLDLSKLKRSRTCQFYCEPAIENRDSGVGASLHDAEPLVRVMINHCLRCLRRKGFMNKIMQRRLQKREVLATPNNQVTLPSTLHKKFSTTYTPLPYHEFFGGWISFKEKQTEYSERLNERKRLRGFRKLLFKVKKEEVVVKERFDEDYTSNYEDVPDDSGGIDFEKIEEIFREVVPLILIGLILLCGIFFTLIFPIFSFLKTCCAGFRTNIIIICNVCFCCDPKYHLVKQECEKEGIYIPKYRKYQKLMKTYKAAAIARAKKKEEEENAESS</sequence>
<name>A0A8X6L6P1_TRICU</name>
<gene>
    <name evidence="2" type="primary">AVEN_186538_1</name>
    <name evidence="2" type="ORF">TNCT_468481</name>
</gene>
<feature type="transmembrane region" description="Helical" evidence="1">
    <location>
        <begin position="268"/>
        <end position="294"/>
    </location>
</feature>
<dbReference type="AlphaFoldDB" id="A0A8X6L6P1"/>
<accession>A0A8X6L6P1</accession>
<proteinExistence type="predicted"/>
<evidence type="ECO:0000313" key="3">
    <source>
        <dbReference type="Proteomes" id="UP000887116"/>
    </source>
</evidence>
<dbReference type="Proteomes" id="UP000887116">
    <property type="component" value="Unassembled WGS sequence"/>
</dbReference>
<protein>
    <submittedName>
        <fullName evidence="2">Uncharacterized protein</fullName>
    </submittedName>
</protein>
<keyword evidence="1" id="KW-1133">Transmembrane helix</keyword>
<dbReference type="EMBL" id="BMAO01025040">
    <property type="protein sequence ID" value="GFQ99725.1"/>
    <property type="molecule type" value="Genomic_DNA"/>
</dbReference>
<keyword evidence="1" id="KW-0812">Transmembrane</keyword>
<evidence type="ECO:0000256" key="1">
    <source>
        <dbReference type="SAM" id="Phobius"/>
    </source>
</evidence>